<dbReference type="Proteomes" id="UP000304953">
    <property type="component" value="Unassembled WGS sequence"/>
</dbReference>
<comment type="caution">
    <text evidence="1">The sequence shown here is derived from an EMBL/GenBank/DDBJ whole genome shotgun (WGS) entry which is preliminary data.</text>
</comment>
<proteinExistence type="predicted"/>
<dbReference type="EMBL" id="SRYA01000023">
    <property type="protein sequence ID" value="TGY95871.1"/>
    <property type="molecule type" value="Genomic_DNA"/>
</dbReference>
<keyword evidence="2" id="KW-1185">Reference proteome</keyword>
<reference evidence="1" key="1">
    <citation type="submission" date="2019-04" db="EMBL/GenBank/DDBJ databases">
        <title>Microbes associate with the intestines of laboratory mice.</title>
        <authorList>
            <person name="Navarre W."/>
            <person name="Wong E."/>
            <person name="Huang K."/>
            <person name="Tropini C."/>
            <person name="Ng K."/>
            <person name="Yu B."/>
        </authorList>
    </citation>
    <scope>NUCLEOTIDE SEQUENCE</scope>
    <source>
        <strain evidence="1">NM01_1-7b</strain>
    </source>
</reference>
<organism evidence="1 2">
    <name type="scientific">Petralouisia muris</name>
    <dbReference type="NCBI Taxonomy" id="3032872"/>
    <lineage>
        <taxon>Bacteria</taxon>
        <taxon>Bacillati</taxon>
        <taxon>Bacillota</taxon>
        <taxon>Clostridia</taxon>
        <taxon>Lachnospirales</taxon>
        <taxon>Lachnospiraceae</taxon>
        <taxon>Petralouisia</taxon>
    </lineage>
</organism>
<sequence>MPETREESEAGVPDSDKGKEELWQNNREEPKSILEAEEPEAKEPETEEPEIKELETEVPETEAPASENKRE</sequence>
<gene>
    <name evidence="1" type="ORF">E5329_12900</name>
</gene>
<protein>
    <submittedName>
        <fullName evidence="1">Uncharacterized protein</fullName>
    </submittedName>
</protein>
<accession>A0AC61RVB0</accession>
<evidence type="ECO:0000313" key="2">
    <source>
        <dbReference type="Proteomes" id="UP000304953"/>
    </source>
</evidence>
<evidence type="ECO:0000313" key="1">
    <source>
        <dbReference type="EMBL" id="TGY95871.1"/>
    </source>
</evidence>
<name>A0AC61RVB0_9FIRM</name>